<feature type="region of interest" description="Disordered" evidence="1">
    <location>
        <begin position="1"/>
        <end position="30"/>
    </location>
</feature>
<dbReference type="AlphaFoldDB" id="A0A4R7C5A2"/>
<comment type="caution">
    <text evidence="3">The sequence shown here is derived from an EMBL/GenBank/DDBJ whole genome shotgun (WGS) entry which is preliminary data.</text>
</comment>
<dbReference type="EMBL" id="SNZR01000011">
    <property type="protein sequence ID" value="TDR93062.1"/>
    <property type="molecule type" value="Genomic_DNA"/>
</dbReference>
<dbReference type="Proteomes" id="UP000295122">
    <property type="component" value="Unassembled WGS sequence"/>
</dbReference>
<organism evidence="3 4">
    <name type="scientific">Enterovirga rhinocerotis</name>
    <dbReference type="NCBI Taxonomy" id="1339210"/>
    <lineage>
        <taxon>Bacteria</taxon>
        <taxon>Pseudomonadati</taxon>
        <taxon>Pseudomonadota</taxon>
        <taxon>Alphaproteobacteria</taxon>
        <taxon>Hyphomicrobiales</taxon>
        <taxon>Methylobacteriaceae</taxon>
        <taxon>Enterovirga</taxon>
    </lineage>
</organism>
<sequence>MAENAGRKQAGGRFQRGQSGNPAGKKPGTRHATTILAEKIMSEDVEGVVKAVVEAAKDGDMTAARIIMDRIAPVRRGAITAVTLPTIESPADLTKATSAILAAVSEGELTPVEAAELGKLVEAHGKAIEITDLHERLSRLEACR</sequence>
<accession>A0A4R7C5A2</accession>
<dbReference type="Pfam" id="PF18932">
    <property type="entry name" value="DUF5681"/>
    <property type="match status" value="1"/>
</dbReference>
<dbReference type="InterPro" id="IPR043736">
    <property type="entry name" value="DUF5681"/>
</dbReference>
<evidence type="ECO:0000313" key="4">
    <source>
        <dbReference type="Proteomes" id="UP000295122"/>
    </source>
</evidence>
<dbReference type="RefSeq" id="WP_133768094.1">
    <property type="nucleotide sequence ID" value="NZ_SNZR01000011.1"/>
</dbReference>
<feature type="domain" description="DUF5681" evidence="2">
    <location>
        <begin position="12"/>
        <end position="72"/>
    </location>
</feature>
<name>A0A4R7C5A2_9HYPH</name>
<protein>
    <recommendedName>
        <fullName evidence="2">DUF5681 domain-containing protein</fullName>
    </recommendedName>
</protein>
<evidence type="ECO:0000313" key="3">
    <source>
        <dbReference type="EMBL" id="TDR93062.1"/>
    </source>
</evidence>
<evidence type="ECO:0000259" key="2">
    <source>
        <dbReference type="Pfam" id="PF18932"/>
    </source>
</evidence>
<keyword evidence="4" id="KW-1185">Reference proteome</keyword>
<evidence type="ECO:0000256" key="1">
    <source>
        <dbReference type="SAM" id="MobiDB-lite"/>
    </source>
</evidence>
<gene>
    <name evidence="3" type="ORF">EV668_0312</name>
</gene>
<proteinExistence type="predicted"/>
<reference evidence="3 4" key="1">
    <citation type="submission" date="2019-03" db="EMBL/GenBank/DDBJ databases">
        <title>Genomic Encyclopedia of Type Strains, Phase IV (KMG-IV): sequencing the most valuable type-strain genomes for metagenomic binning, comparative biology and taxonomic classification.</title>
        <authorList>
            <person name="Goeker M."/>
        </authorList>
    </citation>
    <scope>NUCLEOTIDE SEQUENCE [LARGE SCALE GENOMIC DNA]</scope>
    <source>
        <strain evidence="3 4">DSM 25903</strain>
    </source>
</reference>
<dbReference type="OrthoDB" id="2086138at2"/>